<dbReference type="Gene3D" id="3.10.100.10">
    <property type="entry name" value="Mannose-Binding Protein A, subunit A"/>
    <property type="match status" value="2"/>
</dbReference>
<accession>A0ABU7AP45</accession>
<feature type="compositionally biased region" description="Polar residues" evidence="1">
    <location>
        <begin position="7"/>
        <end position="20"/>
    </location>
</feature>
<name>A0ABU7AP45_9TELE</name>
<comment type="caution">
    <text evidence="3">The sequence shown here is derived from an EMBL/GenBank/DDBJ whole genome shotgun (WGS) entry which is preliminary data.</text>
</comment>
<dbReference type="InterPro" id="IPR016187">
    <property type="entry name" value="CTDL_fold"/>
</dbReference>
<evidence type="ECO:0000313" key="3">
    <source>
        <dbReference type="EMBL" id="MED6239459.1"/>
    </source>
</evidence>
<gene>
    <name evidence="3" type="ORF">ATANTOWER_006712</name>
</gene>
<dbReference type="InterPro" id="IPR016186">
    <property type="entry name" value="C-type_lectin-like/link_sf"/>
</dbReference>
<dbReference type="Proteomes" id="UP001345963">
    <property type="component" value="Unassembled WGS sequence"/>
</dbReference>
<dbReference type="EMBL" id="JAHUTI010021431">
    <property type="protein sequence ID" value="MED6239459.1"/>
    <property type="molecule type" value="Genomic_DNA"/>
</dbReference>
<evidence type="ECO:0000256" key="1">
    <source>
        <dbReference type="SAM" id="MobiDB-lite"/>
    </source>
</evidence>
<dbReference type="SUPFAM" id="SSF56436">
    <property type="entry name" value="C-type lectin-like"/>
    <property type="match status" value="2"/>
</dbReference>
<keyword evidence="4" id="KW-1185">Reference proteome</keyword>
<dbReference type="PANTHER" id="PTHR45784:SF3">
    <property type="entry name" value="C-TYPE LECTIN DOMAIN FAMILY 4 MEMBER K-LIKE-RELATED"/>
    <property type="match status" value="1"/>
</dbReference>
<dbReference type="PANTHER" id="PTHR45784">
    <property type="entry name" value="C-TYPE LECTIN DOMAIN FAMILY 20 MEMBER A-RELATED"/>
    <property type="match status" value="1"/>
</dbReference>
<sequence>MGADDLASTNGFPPWENNQPDNKDDKQSCIVMNLTGGWRDEICDTERPFICFDEHDASKYIVVQTFMFWEDAKNYCRSKHTELVRVWNMTENGKIHPLIKRNHWIGLYRDLWAN</sequence>
<feature type="domain" description="C-type lectin" evidence="2">
    <location>
        <begin position="12"/>
        <end position="52"/>
    </location>
</feature>
<evidence type="ECO:0000313" key="4">
    <source>
        <dbReference type="Proteomes" id="UP001345963"/>
    </source>
</evidence>
<dbReference type="InterPro" id="IPR001304">
    <property type="entry name" value="C-type_lectin-like"/>
</dbReference>
<reference evidence="3 4" key="1">
    <citation type="submission" date="2021-07" db="EMBL/GenBank/DDBJ databases">
        <authorList>
            <person name="Palmer J.M."/>
        </authorList>
    </citation>
    <scope>NUCLEOTIDE SEQUENCE [LARGE SCALE GENOMIC DNA]</scope>
    <source>
        <strain evidence="3 4">AT_MEX2019</strain>
        <tissue evidence="3">Muscle</tissue>
    </source>
</reference>
<protein>
    <recommendedName>
        <fullName evidence="2">C-type lectin domain-containing protein</fullName>
    </recommendedName>
</protein>
<feature type="region of interest" description="Disordered" evidence="1">
    <location>
        <begin position="1"/>
        <end position="26"/>
    </location>
</feature>
<dbReference type="PROSITE" id="PS50041">
    <property type="entry name" value="C_TYPE_LECTIN_2"/>
    <property type="match status" value="1"/>
</dbReference>
<organism evidence="3 4">
    <name type="scientific">Ataeniobius toweri</name>
    <dbReference type="NCBI Taxonomy" id="208326"/>
    <lineage>
        <taxon>Eukaryota</taxon>
        <taxon>Metazoa</taxon>
        <taxon>Chordata</taxon>
        <taxon>Craniata</taxon>
        <taxon>Vertebrata</taxon>
        <taxon>Euteleostomi</taxon>
        <taxon>Actinopterygii</taxon>
        <taxon>Neopterygii</taxon>
        <taxon>Teleostei</taxon>
        <taxon>Neoteleostei</taxon>
        <taxon>Acanthomorphata</taxon>
        <taxon>Ovalentaria</taxon>
        <taxon>Atherinomorphae</taxon>
        <taxon>Cyprinodontiformes</taxon>
        <taxon>Goodeidae</taxon>
        <taxon>Ataeniobius</taxon>
    </lineage>
</organism>
<dbReference type="Pfam" id="PF00059">
    <property type="entry name" value="Lectin_C"/>
    <property type="match status" value="1"/>
</dbReference>
<evidence type="ECO:0000259" key="2">
    <source>
        <dbReference type="PROSITE" id="PS50041"/>
    </source>
</evidence>
<proteinExistence type="predicted"/>